<dbReference type="EMBL" id="VZRS01007767">
    <property type="protein sequence ID" value="NWW62128.1"/>
    <property type="molecule type" value="Genomic_DNA"/>
</dbReference>
<sequence length="83" mass="9957">MAESECQEGNYDDRRKTRENFTKDMEEVLEKMENLTVYVTQMVYNYIAIHTNPDVTNAMQLLEDVFLRCKEQVEKKRQEVMKS</sequence>
<dbReference type="GO" id="GO:0000801">
    <property type="term" value="C:central element"/>
    <property type="evidence" value="ECO:0007669"/>
    <property type="project" value="TreeGrafter"/>
</dbReference>
<reference evidence="2 3" key="1">
    <citation type="submission" date="2019-09" db="EMBL/GenBank/DDBJ databases">
        <title>Bird 10,000 Genomes (B10K) Project - Family phase.</title>
        <authorList>
            <person name="Zhang G."/>
        </authorList>
    </citation>
    <scope>NUCLEOTIDE SEQUENCE [LARGE SCALE GENOMIC DNA]</scope>
    <source>
        <strain evidence="2">B10K-DU-029-41</strain>
        <tissue evidence="2">Liver</tissue>
    </source>
</reference>
<feature type="non-terminal residue" evidence="2">
    <location>
        <position position="1"/>
    </location>
</feature>
<dbReference type="GO" id="GO:0007130">
    <property type="term" value="P:synaptonemal complex assembly"/>
    <property type="evidence" value="ECO:0007669"/>
    <property type="project" value="InterPro"/>
</dbReference>
<feature type="region of interest" description="Disordered" evidence="1">
    <location>
        <begin position="1"/>
        <end position="20"/>
    </location>
</feature>
<dbReference type="Proteomes" id="UP000542689">
    <property type="component" value="Unassembled WGS sequence"/>
</dbReference>
<accession>A0A7K6PL70</accession>
<dbReference type="PANTHER" id="PTHR36686">
    <property type="entry name" value="SYNAPTONEMAL COMPLEX CENTRAL ELEMENT PROTEIN 3"/>
    <property type="match status" value="1"/>
</dbReference>
<dbReference type="Pfam" id="PF15191">
    <property type="entry name" value="Synaptonemal_3"/>
    <property type="match status" value="1"/>
</dbReference>
<organism evidence="2 3">
    <name type="scientific">Ifrita kowaldi</name>
    <name type="common">blue-capped ifrita</name>
    <dbReference type="NCBI Taxonomy" id="461245"/>
    <lineage>
        <taxon>Eukaryota</taxon>
        <taxon>Metazoa</taxon>
        <taxon>Chordata</taxon>
        <taxon>Craniata</taxon>
        <taxon>Vertebrata</taxon>
        <taxon>Euteleostomi</taxon>
        <taxon>Archelosauria</taxon>
        <taxon>Archosauria</taxon>
        <taxon>Dinosauria</taxon>
        <taxon>Saurischia</taxon>
        <taxon>Theropoda</taxon>
        <taxon>Coelurosauria</taxon>
        <taxon>Aves</taxon>
        <taxon>Neognathae</taxon>
        <taxon>Neoaves</taxon>
        <taxon>Telluraves</taxon>
        <taxon>Australaves</taxon>
        <taxon>Passeriformes</taxon>
        <taxon>Corvoidea</taxon>
        <taxon>Cinclosomatidae</taxon>
        <taxon>Ifrita</taxon>
    </lineage>
</organism>
<evidence type="ECO:0000256" key="1">
    <source>
        <dbReference type="SAM" id="MobiDB-lite"/>
    </source>
</evidence>
<keyword evidence="3" id="KW-1185">Reference proteome</keyword>
<evidence type="ECO:0000313" key="2">
    <source>
        <dbReference type="EMBL" id="NWW62128.1"/>
    </source>
</evidence>
<name>A0A7K6PL70_9CORV</name>
<gene>
    <name evidence="2" type="primary">Syce3</name>
    <name evidence="2" type="ORF">IFRKOW_R01980</name>
</gene>
<evidence type="ECO:0000313" key="3">
    <source>
        <dbReference type="Proteomes" id="UP000542689"/>
    </source>
</evidence>
<feature type="compositionally biased region" description="Basic and acidic residues" evidence="1">
    <location>
        <begin position="11"/>
        <end position="20"/>
    </location>
</feature>
<feature type="non-terminal residue" evidence="2">
    <location>
        <position position="83"/>
    </location>
</feature>
<dbReference type="GO" id="GO:0007283">
    <property type="term" value="P:spermatogenesis"/>
    <property type="evidence" value="ECO:0007669"/>
    <property type="project" value="InterPro"/>
</dbReference>
<dbReference type="AlphaFoldDB" id="A0A7K6PL70"/>
<dbReference type="InterPro" id="IPR028145">
    <property type="entry name" value="Synaptonemal_3"/>
</dbReference>
<comment type="caution">
    <text evidence="2">The sequence shown here is derived from an EMBL/GenBank/DDBJ whole genome shotgun (WGS) entry which is preliminary data.</text>
</comment>
<protein>
    <submittedName>
        <fullName evidence="2">SYCE3 protein</fullName>
    </submittedName>
</protein>
<dbReference type="GO" id="GO:0007131">
    <property type="term" value="P:reciprocal meiotic recombination"/>
    <property type="evidence" value="ECO:0007669"/>
    <property type="project" value="InterPro"/>
</dbReference>
<proteinExistence type="predicted"/>
<dbReference type="PANTHER" id="PTHR36686:SF1">
    <property type="entry name" value="SYNAPTONEMAL COMPLEX CENTRAL ELEMENT PROTEIN 3"/>
    <property type="match status" value="1"/>
</dbReference>